<comment type="caution">
    <text evidence="2">The sequence shown here is derived from an EMBL/GenBank/DDBJ whole genome shotgun (WGS) entry which is preliminary data.</text>
</comment>
<feature type="region of interest" description="Disordered" evidence="1">
    <location>
        <begin position="102"/>
        <end position="122"/>
    </location>
</feature>
<evidence type="ECO:0000313" key="3">
    <source>
        <dbReference type="Proteomes" id="UP000257109"/>
    </source>
</evidence>
<proteinExistence type="predicted"/>
<gene>
    <name evidence="2" type="ORF">CR513_32522</name>
</gene>
<protein>
    <submittedName>
        <fullName evidence="2">Uncharacterized protein</fullName>
    </submittedName>
</protein>
<reference evidence="2" key="1">
    <citation type="submission" date="2018-05" db="EMBL/GenBank/DDBJ databases">
        <title>Draft genome of Mucuna pruriens seed.</title>
        <authorList>
            <person name="Nnadi N.E."/>
            <person name="Vos R."/>
            <person name="Hasami M.H."/>
            <person name="Devisetty U.K."/>
            <person name="Aguiy J.C."/>
        </authorList>
    </citation>
    <scope>NUCLEOTIDE SEQUENCE [LARGE SCALE GENOMIC DNA]</scope>
    <source>
        <strain evidence="2">JCA_2017</strain>
    </source>
</reference>
<evidence type="ECO:0000313" key="2">
    <source>
        <dbReference type="EMBL" id="RDX86176.1"/>
    </source>
</evidence>
<dbReference type="Proteomes" id="UP000257109">
    <property type="component" value="Unassembled WGS sequence"/>
</dbReference>
<accession>A0A371G6L1</accession>
<dbReference type="AlphaFoldDB" id="A0A371G6L1"/>
<dbReference type="EMBL" id="QJKJ01006590">
    <property type="protein sequence ID" value="RDX86176.1"/>
    <property type="molecule type" value="Genomic_DNA"/>
</dbReference>
<name>A0A371G6L1_MUCPR</name>
<organism evidence="2 3">
    <name type="scientific">Mucuna pruriens</name>
    <name type="common">Velvet bean</name>
    <name type="synonym">Dolichos pruriens</name>
    <dbReference type="NCBI Taxonomy" id="157652"/>
    <lineage>
        <taxon>Eukaryota</taxon>
        <taxon>Viridiplantae</taxon>
        <taxon>Streptophyta</taxon>
        <taxon>Embryophyta</taxon>
        <taxon>Tracheophyta</taxon>
        <taxon>Spermatophyta</taxon>
        <taxon>Magnoliopsida</taxon>
        <taxon>eudicotyledons</taxon>
        <taxon>Gunneridae</taxon>
        <taxon>Pentapetalae</taxon>
        <taxon>rosids</taxon>
        <taxon>fabids</taxon>
        <taxon>Fabales</taxon>
        <taxon>Fabaceae</taxon>
        <taxon>Papilionoideae</taxon>
        <taxon>50 kb inversion clade</taxon>
        <taxon>NPAAA clade</taxon>
        <taxon>indigoferoid/millettioid clade</taxon>
        <taxon>Phaseoleae</taxon>
        <taxon>Mucuna</taxon>
    </lineage>
</organism>
<feature type="non-terminal residue" evidence="2">
    <location>
        <position position="1"/>
    </location>
</feature>
<keyword evidence="3" id="KW-1185">Reference proteome</keyword>
<evidence type="ECO:0000256" key="1">
    <source>
        <dbReference type="SAM" id="MobiDB-lite"/>
    </source>
</evidence>
<sequence>MVDNLRLENQLIELTSLVRHLVVGQHQPSIATRVCGICTFVEHPTDIRPTLQETESDHPESVRPIGQYSAQKFESAESVPQSQTVATIESAIIGQLTIFRGPDEAVGDEQPGVSTDYKLQQH</sequence>